<dbReference type="Pfam" id="PF03797">
    <property type="entry name" value="Autotransporter"/>
    <property type="match status" value="1"/>
</dbReference>
<dbReference type="Proteomes" id="UP001500573">
    <property type="component" value="Unassembled WGS sequence"/>
</dbReference>
<dbReference type="InterPro" id="IPR005546">
    <property type="entry name" value="Autotransporte_beta"/>
</dbReference>
<name>A0ABN1KVA5_9BURK</name>
<evidence type="ECO:0000313" key="2">
    <source>
        <dbReference type="EMBL" id="GAA0776844.1"/>
    </source>
</evidence>
<feature type="domain" description="Autotransporter" evidence="1">
    <location>
        <begin position="380"/>
        <end position="656"/>
    </location>
</feature>
<organism evidence="2 3">
    <name type="scientific">Castellaniella ginsengisoli</name>
    <dbReference type="NCBI Taxonomy" id="546114"/>
    <lineage>
        <taxon>Bacteria</taxon>
        <taxon>Pseudomonadati</taxon>
        <taxon>Pseudomonadota</taxon>
        <taxon>Betaproteobacteria</taxon>
        <taxon>Burkholderiales</taxon>
        <taxon>Alcaligenaceae</taxon>
        <taxon>Castellaniella</taxon>
    </lineage>
</organism>
<comment type="caution">
    <text evidence="2">The sequence shown here is derived from an EMBL/GenBank/DDBJ whole genome shotgun (WGS) entry which is preliminary data.</text>
</comment>
<dbReference type="Gene3D" id="2.40.128.130">
    <property type="entry name" value="Autotransporter beta-domain"/>
    <property type="match status" value="1"/>
</dbReference>
<dbReference type="EMBL" id="BAAAEX010000007">
    <property type="protein sequence ID" value="GAA0776844.1"/>
    <property type="molecule type" value="Genomic_DNA"/>
</dbReference>
<gene>
    <name evidence="2" type="ORF">GCM10009108_11650</name>
</gene>
<dbReference type="SMART" id="SM00869">
    <property type="entry name" value="Autotransporter"/>
    <property type="match status" value="1"/>
</dbReference>
<dbReference type="InterPro" id="IPR036709">
    <property type="entry name" value="Autotransporte_beta_dom_sf"/>
</dbReference>
<proteinExistence type="predicted"/>
<protein>
    <recommendedName>
        <fullName evidence="1">Autotransporter domain-containing protein</fullName>
    </recommendedName>
</protein>
<accession>A0ABN1KVA5</accession>
<dbReference type="PROSITE" id="PS51208">
    <property type="entry name" value="AUTOTRANSPORTER"/>
    <property type="match status" value="1"/>
</dbReference>
<evidence type="ECO:0000259" key="1">
    <source>
        <dbReference type="PROSITE" id="PS51208"/>
    </source>
</evidence>
<evidence type="ECO:0000313" key="3">
    <source>
        <dbReference type="Proteomes" id="UP001500573"/>
    </source>
</evidence>
<reference evidence="2 3" key="1">
    <citation type="journal article" date="2019" name="Int. J. Syst. Evol. Microbiol.">
        <title>The Global Catalogue of Microorganisms (GCM) 10K type strain sequencing project: providing services to taxonomists for standard genome sequencing and annotation.</title>
        <authorList>
            <consortium name="The Broad Institute Genomics Platform"/>
            <consortium name="The Broad Institute Genome Sequencing Center for Infectious Disease"/>
            <person name="Wu L."/>
            <person name="Ma J."/>
        </authorList>
    </citation>
    <scope>NUCLEOTIDE SEQUENCE [LARGE SCALE GENOMIC DNA]</scope>
    <source>
        <strain evidence="2 3">JCM 15515</strain>
    </source>
</reference>
<dbReference type="NCBIfam" id="TIGR02913">
    <property type="entry name" value="HAF_rpt"/>
    <property type="match status" value="4"/>
</dbReference>
<dbReference type="InterPro" id="IPR014262">
    <property type="entry name" value="HAF_rpt"/>
</dbReference>
<dbReference type="SUPFAM" id="SSF103515">
    <property type="entry name" value="Autotransporter"/>
    <property type="match status" value="1"/>
</dbReference>
<keyword evidence="3" id="KW-1185">Reference proteome</keyword>
<sequence>MGEADYDRTAGGTNLHAFRWTSAGGMQDLGDFTANQQGYSRAYAVSADGSTVVGEASYDLTAGGTRSHAFRWTSAGGMQDLGDFTANQQGYSYARAVSADGSTVVGEAAYDLTAGGTRAHAFRWTSAGGMQDLGDFTANQQGYSTARAVSADGSTVVGYANYDLLAGGTRYHAFRWTSAGGMQDLGDLTANQQGYSYARAVSADGSTVVGEADYDRTAGGTRYHAFRWTSAGGMQDLGDFTANQQGYSYARAVSADGSTVVGEASYDLTAGGTRYHAFRWTSAGGMQDLGDFTANQQGSSYATAVSADGSTVVGYASNDAGASRAFIYKAPQSPTDPNLPIQDYENVLKSFPKLAADKELAAAQQQLGMQRLLTSQCTVGQAEQSCLVVSGSFDTAGSDGPIGRRQQTAGIATLGRGLDERWTVGASLSLAHSSLHHNAVNPKNAYGVSGWVNYSEHGLSGLGWQMDAAIGYAKNKSTITRGQGLEHVHLVQGTSNLDTVAARIALGFGIQQRHGWTLTPAVSVTQQNSKFAAYSESPSAFTASYDKSELKTTVLGVDLSAKKSLSDKSQLRLAVGVEQDLKTDRMKLAGVSDVPGVQRFNLESALERKKLRPYASVGYRHQVSAQGAVFVNAGVMRDTFSNKPNVGVQVGYSARF</sequence>